<comment type="caution">
    <text evidence="1">The sequence shown here is derived from an EMBL/GenBank/DDBJ whole genome shotgun (WGS) entry which is preliminary data.</text>
</comment>
<reference evidence="1 2" key="1">
    <citation type="submission" date="2019-07" db="EMBL/GenBank/DDBJ databases">
        <title>Tepidimonas taiwanensis I1-1 draft genome.</title>
        <authorList>
            <person name="Da Costa M.S."/>
            <person name="Froufe H.J.C."/>
            <person name="Egas C."/>
            <person name="Albuquerque L."/>
        </authorList>
    </citation>
    <scope>NUCLEOTIDE SEQUENCE [LARGE SCALE GENOMIC DNA]</scope>
    <source>
        <strain evidence="1 2">I1-1</strain>
    </source>
</reference>
<name>A0A554X0K4_9BURK</name>
<dbReference type="RefSeq" id="WP_143898445.1">
    <property type="nucleotide sequence ID" value="NZ_CP083911.1"/>
</dbReference>
<gene>
    <name evidence="1" type="ORF">Ttaiw_02326</name>
</gene>
<keyword evidence="2" id="KW-1185">Reference proteome</keyword>
<sequence>MKTATTPRDILEQARRDGVEVLPGSAPGTVKLRGDAQAVKRWAAILTPHKPELVALLAEAANDPAPTTAQPSASGRTCRQCAHLTKASTCSRPVEAGLSERFGIRWPSPDHAERCAAFEARDRQAPAAPTGWDRFWPPASEEECRAMAATIERGLAMGLTNDEAELAADAAHLAAREGDNRRPCLVCAHLRAGASSRWWCAAERQPLADVFVVRPHRCPQRLPVERVGGQQ</sequence>
<protein>
    <recommendedName>
        <fullName evidence="3">TubC N-terminal docking domain-containing protein</fullName>
    </recommendedName>
</protein>
<proteinExistence type="predicted"/>
<dbReference type="AlphaFoldDB" id="A0A554X0K4"/>
<accession>A0A554X0K4</accession>
<dbReference type="EMBL" id="VJOM01000036">
    <property type="protein sequence ID" value="TSE29338.1"/>
    <property type="molecule type" value="Genomic_DNA"/>
</dbReference>
<dbReference type="OrthoDB" id="9157610at2"/>
<evidence type="ECO:0000313" key="1">
    <source>
        <dbReference type="EMBL" id="TSE29338.1"/>
    </source>
</evidence>
<evidence type="ECO:0008006" key="3">
    <source>
        <dbReference type="Google" id="ProtNLM"/>
    </source>
</evidence>
<evidence type="ECO:0000313" key="2">
    <source>
        <dbReference type="Proteomes" id="UP000317763"/>
    </source>
</evidence>
<dbReference type="Proteomes" id="UP000317763">
    <property type="component" value="Unassembled WGS sequence"/>
</dbReference>
<organism evidence="1 2">
    <name type="scientific">Tepidimonas taiwanensis</name>
    <dbReference type="NCBI Taxonomy" id="307486"/>
    <lineage>
        <taxon>Bacteria</taxon>
        <taxon>Pseudomonadati</taxon>
        <taxon>Pseudomonadota</taxon>
        <taxon>Betaproteobacteria</taxon>
        <taxon>Burkholderiales</taxon>
        <taxon>Tepidimonas</taxon>
    </lineage>
</organism>